<dbReference type="GO" id="GO:0020037">
    <property type="term" value="F:heme binding"/>
    <property type="evidence" value="ECO:0007669"/>
    <property type="project" value="InterPro"/>
</dbReference>
<sequence>MSRWLQLGRRAALAAGALGAGSGAALYLSTPAFATELTLHSSHLPWSHNGWFSSLDAASVRRGYFVFKQVCAACHSMKFIAYRHLVGVCLTEEEAKAEAAEIQVQDGPDETGQMFERPGKLSDFFPNPYPNVEAAKAANGGAAPPDLSFIVAARHGGADYLFHLLTGYMDPPAGRLVGEGLYYNPYFPGGAIAMAQALYNEIIEYEDGTPATQSQLAKDVATFLTFTSEMEHDDRKRIALKVLPWTLVLVACSWFAKRHVFTYLKSRKIAYKNRPPRKFYT</sequence>
<dbReference type="WBParaSite" id="maker-uti_cns_0013393-snap-gene-0.5-mRNA-1">
    <property type="protein sequence ID" value="maker-uti_cns_0013393-snap-gene-0.5-mRNA-1"/>
    <property type="gene ID" value="maker-uti_cns_0013393-snap-gene-0.5"/>
</dbReference>
<dbReference type="InterPro" id="IPR002326">
    <property type="entry name" value="Cyt_c1"/>
</dbReference>
<evidence type="ECO:0000256" key="9">
    <source>
        <dbReference type="ARBA" id="ARBA00022982"/>
    </source>
</evidence>
<keyword evidence="6" id="KW-0812">Transmembrane</keyword>
<keyword evidence="5" id="KW-0679">Respiratory chain</keyword>
<keyword evidence="4 14" id="KW-0349">Heme</keyword>
<comment type="similarity">
    <text evidence="2">Belongs to the cytochrome c family.</text>
</comment>
<evidence type="ECO:0000256" key="4">
    <source>
        <dbReference type="ARBA" id="ARBA00022617"/>
    </source>
</evidence>
<feature type="binding site" description="covalent" evidence="14">
    <location>
        <position position="71"/>
    </location>
    <ligand>
        <name>heme c</name>
        <dbReference type="ChEBI" id="CHEBI:61717"/>
    </ligand>
</feature>
<dbReference type="PRINTS" id="PR00603">
    <property type="entry name" value="CYTOCHROMEC1"/>
</dbReference>
<evidence type="ECO:0000256" key="8">
    <source>
        <dbReference type="ARBA" id="ARBA00022792"/>
    </source>
</evidence>
<evidence type="ECO:0000256" key="6">
    <source>
        <dbReference type="ARBA" id="ARBA00022692"/>
    </source>
</evidence>
<dbReference type="GO" id="GO:0005743">
    <property type="term" value="C:mitochondrial inner membrane"/>
    <property type="evidence" value="ECO:0007669"/>
    <property type="project" value="UniProtKB-SubCell"/>
</dbReference>
<dbReference type="GO" id="GO:0046872">
    <property type="term" value="F:metal ion binding"/>
    <property type="evidence" value="ECO:0007669"/>
    <property type="project" value="UniProtKB-KW"/>
</dbReference>
<dbReference type="InterPro" id="IPR036909">
    <property type="entry name" value="Cyt_c-like_dom_sf"/>
</dbReference>
<organism evidence="16 18">
    <name type="scientific">Macrostomum lignano</name>
    <dbReference type="NCBI Taxonomy" id="282301"/>
    <lineage>
        <taxon>Eukaryota</taxon>
        <taxon>Metazoa</taxon>
        <taxon>Spiralia</taxon>
        <taxon>Lophotrochozoa</taxon>
        <taxon>Platyhelminthes</taxon>
        <taxon>Rhabditophora</taxon>
        <taxon>Macrostomorpha</taxon>
        <taxon>Macrostomida</taxon>
        <taxon>Macrostomidae</taxon>
        <taxon>Macrostomum</taxon>
    </lineage>
</organism>
<feature type="binding site" description="covalent" evidence="14">
    <location>
        <position position="75"/>
    </location>
    <ligand>
        <name>heme c</name>
        <dbReference type="ChEBI" id="CHEBI:61717"/>
    </ligand>
</feature>
<evidence type="ECO:0000313" key="18">
    <source>
        <dbReference type="WBParaSite" id="maker-uti_cns_0010807-snap-gene-0.3-mRNA-1"/>
    </source>
</evidence>
<keyword evidence="9" id="KW-0249">Electron transport</keyword>
<dbReference type="Pfam" id="PF02167">
    <property type="entry name" value="Cytochrom_C1"/>
    <property type="match status" value="1"/>
</dbReference>
<proteinExistence type="inferred from homology"/>
<evidence type="ECO:0000313" key="17">
    <source>
        <dbReference type="WBParaSite" id="maker-uti_cns_0000437-snap-gene-1.3-mRNA-1"/>
    </source>
</evidence>
<evidence type="ECO:0000256" key="10">
    <source>
        <dbReference type="ARBA" id="ARBA00022989"/>
    </source>
</evidence>
<feature type="binding site" description="covalent" evidence="14">
    <location>
        <position position="74"/>
    </location>
    <ligand>
        <name>heme c</name>
        <dbReference type="ChEBI" id="CHEBI:61717"/>
    </ligand>
</feature>
<dbReference type="GO" id="GO:0009055">
    <property type="term" value="F:electron transfer activity"/>
    <property type="evidence" value="ECO:0007669"/>
    <property type="project" value="InterPro"/>
</dbReference>
<keyword evidence="10" id="KW-1133">Transmembrane helix</keyword>
<feature type="binding site" description="covalent" evidence="14">
    <location>
        <position position="194"/>
    </location>
    <ligand>
        <name>heme c</name>
        <dbReference type="ChEBI" id="CHEBI:61717"/>
    </ligand>
</feature>
<evidence type="ECO:0000256" key="5">
    <source>
        <dbReference type="ARBA" id="ARBA00022660"/>
    </source>
</evidence>
<dbReference type="PANTHER" id="PTHR10266">
    <property type="entry name" value="CYTOCHROME C1"/>
    <property type="match status" value="1"/>
</dbReference>
<dbReference type="PROSITE" id="PS51007">
    <property type="entry name" value="CYTC"/>
    <property type="match status" value="1"/>
</dbReference>
<keyword evidence="13" id="KW-0472">Membrane</keyword>
<dbReference type="InterPro" id="IPR009056">
    <property type="entry name" value="Cyt_c-like_dom"/>
</dbReference>
<evidence type="ECO:0000256" key="1">
    <source>
        <dbReference type="ARBA" id="ARBA00004273"/>
    </source>
</evidence>
<keyword evidence="11 14" id="KW-0408">Iron</keyword>
<evidence type="ECO:0000256" key="7">
    <source>
        <dbReference type="ARBA" id="ARBA00022723"/>
    </source>
</evidence>
<keyword evidence="16" id="KW-1185">Reference proteome</keyword>
<dbReference type="WBParaSite" id="maker-uti_cns_0010807-snap-gene-0.3-mRNA-1">
    <property type="protein sequence ID" value="maker-uti_cns_0010807-snap-gene-0.3-mRNA-1"/>
    <property type="gene ID" value="maker-uti_cns_0010807-snap-gene-0.3"/>
</dbReference>
<dbReference type="AlphaFoldDB" id="A0A1I8I9V3"/>
<evidence type="ECO:0000256" key="11">
    <source>
        <dbReference type="ARBA" id="ARBA00023004"/>
    </source>
</evidence>
<comment type="subcellular location">
    <subcellularLocation>
        <location evidence="1">Mitochondrion inner membrane</location>
    </subcellularLocation>
</comment>
<dbReference type="InterPro" id="IPR021157">
    <property type="entry name" value="Cyt_c1_TM_anchor_C"/>
</dbReference>
<dbReference type="Gene3D" id="1.10.760.10">
    <property type="entry name" value="Cytochrome c-like domain"/>
    <property type="match status" value="1"/>
</dbReference>
<reference evidence="17 18" key="1">
    <citation type="submission" date="2016-11" db="UniProtKB">
        <authorList>
            <consortium name="WormBaseParasite"/>
        </authorList>
    </citation>
    <scope>IDENTIFICATION</scope>
</reference>
<dbReference type="GO" id="GO:0006122">
    <property type="term" value="P:mitochondrial electron transport, ubiquinol to cytochrome c"/>
    <property type="evidence" value="ECO:0007669"/>
    <property type="project" value="TreeGrafter"/>
</dbReference>
<dbReference type="PANTHER" id="PTHR10266:SF3">
    <property type="entry name" value="CYTOCHROME C1, HEME PROTEIN, MITOCHONDRIAL"/>
    <property type="match status" value="1"/>
</dbReference>
<evidence type="ECO:0000256" key="12">
    <source>
        <dbReference type="ARBA" id="ARBA00023128"/>
    </source>
</evidence>
<evidence type="ECO:0000256" key="13">
    <source>
        <dbReference type="ARBA" id="ARBA00023136"/>
    </source>
</evidence>
<dbReference type="FunFam" id="1.10.760.10:FF:000002">
    <property type="entry name" value="Cytochrome c1, heme protein"/>
    <property type="match status" value="1"/>
</dbReference>
<feature type="domain" description="Cytochrome c" evidence="15">
    <location>
        <begin position="58"/>
        <end position="210"/>
    </location>
</feature>
<keyword evidence="12" id="KW-0496">Mitochondrion</keyword>
<protein>
    <submittedName>
        <fullName evidence="17 18">Cytochrome c domain-containing protein</fullName>
    </submittedName>
</protein>
<dbReference type="InterPro" id="IPR006311">
    <property type="entry name" value="TAT_signal"/>
</dbReference>
<dbReference type="SUPFAM" id="SSF46626">
    <property type="entry name" value="Cytochrome c"/>
    <property type="match status" value="1"/>
</dbReference>
<evidence type="ECO:0000256" key="2">
    <source>
        <dbReference type="ARBA" id="ARBA00006488"/>
    </source>
</evidence>
<evidence type="ECO:0000259" key="15">
    <source>
        <dbReference type="PROSITE" id="PS51007"/>
    </source>
</evidence>
<keyword evidence="8" id="KW-0999">Mitochondrion inner membrane</keyword>
<dbReference type="Gene3D" id="1.20.5.100">
    <property type="entry name" value="Cytochrome c1, transmembrane anchor, C-terminal"/>
    <property type="match status" value="1"/>
</dbReference>
<evidence type="ECO:0000256" key="14">
    <source>
        <dbReference type="PIRSR" id="PIRSR602326-1"/>
    </source>
</evidence>
<keyword evidence="7 14" id="KW-0479">Metal-binding</keyword>
<dbReference type="Proteomes" id="UP000095280">
    <property type="component" value="Unplaced"/>
</dbReference>
<dbReference type="PROSITE" id="PS51318">
    <property type="entry name" value="TAT"/>
    <property type="match status" value="1"/>
</dbReference>
<evidence type="ECO:0000256" key="3">
    <source>
        <dbReference type="ARBA" id="ARBA00022448"/>
    </source>
</evidence>
<comment type="cofactor">
    <cofactor evidence="14">
        <name>heme c</name>
        <dbReference type="ChEBI" id="CHEBI:61717"/>
    </cofactor>
    <text evidence="14">Binds 1 heme c group covalently per subunit.</text>
</comment>
<accession>A0A1I8I9V3</accession>
<evidence type="ECO:0000313" key="16">
    <source>
        <dbReference type="Proteomes" id="UP000095280"/>
    </source>
</evidence>
<keyword evidence="3" id="KW-0813">Transport</keyword>
<name>A0A1I8I9V3_9PLAT</name>
<dbReference type="SUPFAM" id="SSF81496">
    <property type="entry name" value="Cytochrome c1 subunit of cytochrome bc1 complex (Ubiquinol-cytochrome c reductase), transmembrane anchor"/>
    <property type="match status" value="1"/>
</dbReference>
<dbReference type="WBParaSite" id="maker-uti_cns_0000437-snap-gene-1.3-mRNA-1">
    <property type="protein sequence ID" value="maker-uti_cns_0000437-snap-gene-1.3-mRNA-1"/>
    <property type="gene ID" value="maker-uti_cns_0000437-snap-gene-1.3"/>
</dbReference>